<gene>
    <name evidence="5" type="ORF">BCL74_0323</name>
</gene>
<sequence>MALSETALAIVGNGDLYRWNKAAPVGTPVVVTYAFSSTKPAYDGNPRTDFTAFSSTQQAHAKLALDAWAANNGIAFVEVPESAGGQIRFALFDFNADGIDFSGFAYYPSFVTIRQSGMPERTENSYNGLGGDVFMDVVGFGGDSSMAPGERGFSLLLHEIGHALGFNHPFEGDNKIEDSAAVGTQTLLSYLRPRSATEIGPADREAMQYYYGTARYATEWDSTTLTLRQTGTSTGEWILGTELGDVIYGQHGGDTLMGGLGNDELRGGKGRDSIMGGDGNDTIYSGLGFDTLTGGAGDDVFIVRGYDSRFPNADLEPTITDFGNGNDRIGIEGVTDGQIAGILATQQSLSGQVGVTINVTGTKTATINVLGVSRLDSSDVFAATDLIA</sequence>
<dbReference type="PRINTS" id="PR00313">
    <property type="entry name" value="CABNDNGRPT"/>
</dbReference>
<dbReference type="PANTHER" id="PTHR38340:SF1">
    <property type="entry name" value="S-LAYER PROTEIN"/>
    <property type="match status" value="1"/>
</dbReference>
<reference evidence="5 6" key="1">
    <citation type="submission" date="2018-10" db="EMBL/GenBank/DDBJ databases">
        <title>Comparative analysis of microorganisms from saline springs in Andes Mountain Range, Colombia.</title>
        <authorList>
            <person name="Rubin E."/>
        </authorList>
    </citation>
    <scope>NUCLEOTIDE SEQUENCE [LARGE SCALE GENOMIC DNA]</scope>
    <source>
        <strain evidence="5 6">USBA 36</strain>
    </source>
</reference>
<evidence type="ECO:0000256" key="2">
    <source>
        <dbReference type="ARBA" id="ARBA00009490"/>
    </source>
</evidence>
<evidence type="ECO:0000256" key="3">
    <source>
        <dbReference type="ARBA" id="ARBA00022525"/>
    </source>
</evidence>
<dbReference type="InterPro" id="IPR024079">
    <property type="entry name" value="MetalloPept_cat_dom_sf"/>
</dbReference>
<comment type="caution">
    <text evidence="5">The sequence shown here is derived from an EMBL/GenBank/DDBJ whole genome shotgun (WGS) entry which is preliminary data.</text>
</comment>
<name>A0A420WNW5_9PROT</name>
<dbReference type="Pfam" id="PF00353">
    <property type="entry name" value="HemolysinCabind"/>
    <property type="match status" value="1"/>
</dbReference>
<dbReference type="EMBL" id="RBIG01000001">
    <property type="protein sequence ID" value="RKQ72555.1"/>
    <property type="molecule type" value="Genomic_DNA"/>
</dbReference>
<accession>A0A420WNW5</accession>
<dbReference type="OrthoDB" id="7291687at2"/>
<dbReference type="RefSeq" id="WP_121217039.1">
    <property type="nucleotide sequence ID" value="NZ_RBIG01000001.1"/>
</dbReference>
<dbReference type="GO" id="GO:0005576">
    <property type="term" value="C:extracellular region"/>
    <property type="evidence" value="ECO:0007669"/>
    <property type="project" value="UniProtKB-SubCell"/>
</dbReference>
<dbReference type="GO" id="GO:0008270">
    <property type="term" value="F:zinc ion binding"/>
    <property type="evidence" value="ECO:0007669"/>
    <property type="project" value="InterPro"/>
</dbReference>
<dbReference type="InterPro" id="IPR001343">
    <property type="entry name" value="Hemolysn_Ca-bd"/>
</dbReference>
<proteinExistence type="inferred from homology"/>
<dbReference type="InterPro" id="IPR050557">
    <property type="entry name" value="RTX_toxin/Mannuronan_C5-epim"/>
</dbReference>
<dbReference type="AlphaFoldDB" id="A0A420WNW5"/>
<evidence type="ECO:0000256" key="1">
    <source>
        <dbReference type="ARBA" id="ARBA00004613"/>
    </source>
</evidence>
<dbReference type="Gene3D" id="3.40.390.10">
    <property type="entry name" value="Collagenase (Catalytic Domain)"/>
    <property type="match status" value="1"/>
</dbReference>
<evidence type="ECO:0000259" key="4">
    <source>
        <dbReference type="SMART" id="SM00235"/>
    </source>
</evidence>
<dbReference type="SUPFAM" id="SSF51120">
    <property type="entry name" value="beta-Roll"/>
    <property type="match status" value="1"/>
</dbReference>
<dbReference type="SUPFAM" id="SSF55486">
    <property type="entry name" value="Metalloproteases ('zincins'), catalytic domain"/>
    <property type="match status" value="1"/>
</dbReference>
<dbReference type="InterPro" id="IPR006026">
    <property type="entry name" value="Peptidase_Metallo"/>
</dbReference>
<dbReference type="PANTHER" id="PTHR38340">
    <property type="entry name" value="S-LAYER PROTEIN"/>
    <property type="match status" value="1"/>
</dbReference>
<dbReference type="SMART" id="SM00235">
    <property type="entry name" value="ZnMc"/>
    <property type="match status" value="1"/>
</dbReference>
<evidence type="ECO:0000313" key="6">
    <source>
        <dbReference type="Proteomes" id="UP000277424"/>
    </source>
</evidence>
<dbReference type="PROSITE" id="PS00330">
    <property type="entry name" value="HEMOLYSIN_CALCIUM"/>
    <property type="match status" value="2"/>
</dbReference>
<dbReference type="Gene3D" id="2.150.10.10">
    <property type="entry name" value="Serralysin-like metalloprotease, C-terminal"/>
    <property type="match status" value="1"/>
</dbReference>
<organism evidence="5 6">
    <name type="scientific">Oceanibaculum indicum</name>
    <dbReference type="NCBI Taxonomy" id="526216"/>
    <lineage>
        <taxon>Bacteria</taxon>
        <taxon>Pseudomonadati</taxon>
        <taxon>Pseudomonadota</taxon>
        <taxon>Alphaproteobacteria</taxon>
        <taxon>Rhodospirillales</taxon>
        <taxon>Oceanibaculaceae</taxon>
        <taxon>Oceanibaculum</taxon>
    </lineage>
</organism>
<keyword evidence="3" id="KW-0964">Secreted</keyword>
<dbReference type="GO" id="GO:0008237">
    <property type="term" value="F:metallopeptidase activity"/>
    <property type="evidence" value="ECO:0007669"/>
    <property type="project" value="InterPro"/>
</dbReference>
<comment type="subcellular location">
    <subcellularLocation>
        <location evidence="1">Secreted</location>
    </subcellularLocation>
</comment>
<dbReference type="Proteomes" id="UP000277424">
    <property type="component" value="Unassembled WGS sequence"/>
</dbReference>
<dbReference type="GO" id="GO:0005509">
    <property type="term" value="F:calcium ion binding"/>
    <property type="evidence" value="ECO:0007669"/>
    <property type="project" value="InterPro"/>
</dbReference>
<feature type="domain" description="Peptidase metallopeptidase" evidence="4">
    <location>
        <begin position="15"/>
        <end position="213"/>
    </location>
</feature>
<dbReference type="GO" id="GO:0006508">
    <property type="term" value="P:proteolysis"/>
    <property type="evidence" value="ECO:0007669"/>
    <property type="project" value="InterPro"/>
</dbReference>
<protein>
    <submittedName>
        <fullName evidence="5">Hemolysin type calcium-binding protein</fullName>
    </submittedName>
</protein>
<evidence type="ECO:0000313" key="5">
    <source>
        <dbReference type="EMBL" id="RKQ72555.1"/>
    </source>
</evidence>
<dbReference type="InterPro" id="IPR018511">
    <property type="entry name" value="Hemolysin-typ_Ca-bd_CS"/>
</dbReference>
<dbReference type="InterPro" id="IPR011049">
    <property type="entry name" value="Serralysin-like_metalloprot_C"/>
</dbReference>
<comment type="similarity">
    <text evidence="2">Belongs to the peptidase M10B family.</text>
</comment>